<dbReference type="InterPro" id="IPR037518">
    <property type="entry name" value="MPN"/>
</dbReference>
<dbReference type="FunFam" id="3.40.140.10:FF:000012">
    <property type="entry name" value="nuclear protein localization protein 4 homolog"/>
    <property type="match status" value="1"/>
</dbReference>
<dbReference type="PROSITE" id="PS01358">
    <property type="entry name" value="ZF_RANBP2_1"/>
    <property type="match status" value="1"/>
</dbReference>
<dbReference type="InterPro" id="IPR007717">
    <property type="entry name" value="NPL4_C"/>
</dbReference>
<dbReference type="InterPro" id="IPR024682">
    <property type="entry name" value="Npl4_Ub-like_dom"/>
</dbReference>
<dbReference type="EMBL" id="CAIIXF020000009">
    <property type="protein sequence ID" value="CAH1793939.1"/>
    <property type="molecule type" value="Genomic_DNA"/>
</dbReference>
<evidence type="ECO:0000256" key="3">
    <source>
        <dbReference type="ARBA" id="ARBA00022771"/>
    </source>
</evidence>
<dbReference type="PROSITE" id="PS50199">
    <property type="entry name" value="ZF_RANBP2_2"/>
    <property type="match status" value="1"/>
</dbReference>
<comment type="pathway">
    <text evidence="5">Protein degradation; proteasomal ubiquitin-dependent pathway.</text>
</comment>
<reference evidence="7" key="1">
    <citation type="submission" date="2022-03" db="EMBL/GenBank/DDBJ databases">
        <authorList>
            <person name="Martin C."/>
        </authorList>
    </citation>
    <scope>NUCLEOTIDE SEQUENCE</scope>
</reference>
<dbReference type="GO" id="GO:0006511">
    <property type="term" value="P:ubiquitin-dependent protein catabolic process"/>
    <property type="evidence" value="ECO:0007669"/>
    <property type="project" value="InterPro"/>
</dbReference>
<name>A0A8J1Y5U6_OWEFU</name>
<keyword evidence="3" id="KW-0863">Zinc-finger</keyword>
<accession>A0A8J1Y5U6</accession>
<dbReference type="GO" id="GO:0031625">
    <property type="term" value="F:ubiquitin protein ligase binding"/>
    <property type="evidence" value="ECO:0007669"/>
    <property type="project" value="TreeGrafter"/>
</dbReference>
<dbReference type="PIRSF" id="PIRSF010052">
    <property type="entry name" value="Polyub_prc_Npl4"/>
    <property type="match status" value="1"/>
</dbReference>
<evidence type="ECO:0000256" key="2">
    <source>
        <dbReference type="ARBA" id="ARBA00022723"/>
    </source>
</evidence>
<dbReference type="GO" id="GO:0005634">
    <property type="term" value="C:nucleus"/>
    <property type="evidence" value="ECO:0007669"/>
    <property type="project" value="TreeGrafter"/>
</dbReference>
<keyword evidence="8" id="KW-1185">Reference proteome</keyword>
<organism evidence="7 8">
    <name type="scientific">Owenia fusiformis</name>
    <name type="common">Polychaete worm</name>
    <dbReference type="NCBI Taxonomy" id="6347"/>
    <lineage>
        <taxon>Eukaryota</taxon>
        <taxon>Metazoa</taxon>
        <taxon>Spiralia</taxon>
        <taxon>Lophotrochozoa</taxon>
        <taxon>Annelida</taxon>
        <taxon>Polychaeta</taxon>
        <taxon>Sedentaria</taxon>
        <taxon>Canalipalpata</taxon>
        <taxon>Sabellida</taxon>
        <taxon>Oweniida</taxon>
        <taxon>Oweniidae</taxon>
        <taxon>Owenia</taxon>
    </lineage>
</organism>
<dbReference type="InterPro" id="IPR036443">
    <property type="entry name" value="Znf_RanBP2_sf"/>
</dbReference>
<dbReference type="PANTHER" id="PTHR12710:SF0">
    <property type="entry name" value="NUCLEAR PROTEIN LOCALIZATION PROTEIN 4 HOMOLOG"/>
    <property type="match status" value="1"/>
</dbReference>
<dbReference type="InterPro" id="IPR016563">
    <property type="entry name" value="Npl4"/>
</dbReference>
<gene>
    <name evidence="7" type="ORF">OFUS_LOCUS18719</name>
</gene>
<dbReference type="Gene3D" id="3.10.20.90">
    <property type="entry name" value="Phosphatidylinositol 3-kinase Catalytic Subunit, Chain A, domain 1"/>
    <property type="match status" value="1"/>
</dbReference>
<comment type="similarity">
    <text evidence="1">Belongs to the NPL4 family.</text>
</comment>
<dbReference type="SMART" id="SM00547">
    <property type="entry name" value="ZnF_RBZ"/>
    <property type="match status" value="1"/>
</dbReference>
<proteinExistence type="inferred from homology"/>
<dbReference type="Gene3D" id="2.30.30.380">
    <property type="entry name" value="Zn-finger domain of Sec23/24"/>
    <property type="match status" value="1"/>
</dbReference>
<dbReference type="PANTHER" id="PTHR12710">
    <property type="entry name" value="NUCLEAR PROTEIN LOCALIZATION 4"/>
    <property type="match status" value="1"/>
</dbReference>
<comment type="caution">
    <text evidence="7">The sequence shown here is derived from an EMBL/GenBank/DDBJ whole genome shotgun (WGS) entry which is preliminary data.</text>
</comment>
<evidence type="ECO:0000313" key="8">
    <source>
        <dbReference type="Proteomes" id="UP000749559"/>
    </source>
</evidence>
<dbReference type="InterPro" id="IPR029071">
    <property type="entry name" value="Ubiquitin-like_domsf"/>
</dbReference>
<keyword evidence="4" id="KW-0862">Zinc</keyword>
<dbReference type="InterPro" id="IPR001876">
    <property type="entry name" value="Znf_RanBP2"/>
</dbReference>
<sequence>MSNKIIIRVQSSKHGTRRIESKPTERIDDFFEKVRSTFELPETGWTVCMNRDQTGAIKPSRSKTLSTSKIKHGDMLYLILSASVKVPEDEPDSAMDVGDSSAVPMTTETTNKPKPVIPIVIEDEIDVILDKMDGRIQREKNEQLCHHGAQGKCLHCVPLEPYDEQYLNSADPPIKFLSFHSYIRKLCGGADKGKFAMLENISCKIKQGCTKHPPWPKGICSKCQPNAVTLNRQTYRHIDYTMFENPAIMERFLNYWRRTGSQRIGFMFGRYEHHKEAPLGIKATVAAIYEPPQVCSKSSVELLPDPQEQVVDQLAAKLGLRRLGWIFTDLVAEDLKKGTVKHFRGNINSHFLSAEECIMAADFQNKYPNACRLSPDGHFGSKFVTVVATGDSTNQIHFEGYQVSNQCMALVNDECLIPTRDAPELGYIKESSNEQYVPDVFYKYKDKYGNEVTQLARPLPVEYLLIDLPAAFPVEPQYTFNGANSPTPFPVENRAELGEIQDFNSFCEYMAHYERDKFLEAVSNFHLLLYLATDDMLPVKGNMETLLEAVRTKDEGLAHHWSKSEEWATVEQLIQVHSSSPGVSRETSYVGPNAQPLPPIGGNGNEATWSCKHCTFMNPSSKSSCDMCSLPK</sequence>
<dbReference type="SUPFAM" id="SSF90209">
    <property type="entry name" value="Ran binding protein zinc finger-like"/>
    <property type="match status" value="1"/>
</dbReference>
<keyword evidence="2" id="KW-0479">Metal-binding</keyword>
<dbReference type="Gene3D" id="3.40.140.10">
    <property type="entry name" value="Cytidine Deaminase, domain 2"/>
    <property type="match status" value="1"/>
</dbReference>
<dbReference type="Pfam" id="PF11543">
    <property type="entry name" value="UN_NPL4"/>
    <property type="match status" value="1"/>
</dbReference>
<dbReference type="Proteomes" id="UP000749559">
    <property type="component" value="Unassembled WGS sequence"/>
</dbReference>
<evidence type="ECO:0000256" key="6">
    <source>
        <dbReference type="ARBA" id="ARBA00074519"/>
    </source>
</evidence>
<dbReference type="SUPFAM" id="SSF54236">
    <property type="entry name" value="Ubiquitin-like"/>
    <property type="match status" value="1"/>
</dbReference>
<evidence type="ECO:0000256" key="4">
    <source>
        <dbReference type="ARBA" id="ARBA00022833"/>
    </source>
</evidence>
<dbReference type="CDD" id="cd08061">
    <property type="entry name" value="MPN_NPL4"/>
    <property type="match status" value="1"/>
</dbReference>
<dbReference type="PROSITE" id="PS50249">
    <property type="entry name" value="MPN"/>
    <property type="match status" value="1"/>
</dbReference>
<protein>
    <recommendedName>
        <fullName evidence="6">Nuclear protein localization protein 4 homolog</fullName>
    </recommendedName>
</protein>
<dbReference type="Pfam" id="PF05020">
    <property type="entry name" value="zf-NPL4"/>
    <property type="match status" value="1"/>
</dbReference>
<dbReference type="InterPro" id="IPR007716">
    <property type="entry name" value="NPL4_Zn-bd_put"/>
</dbReference>
<evidence type="ECO:0000256" key="5">
    <source>
        <dbReference type="ARBA" id="ARBA00060618"/>
    </source>
</evidence>
<dbReference type="GO" id="GO:0043130">
    <property type="term" value="F:ubiquitin binding"/>
    <property type="evidence" value="ECO:0007669"/>
    <property type="project" value="TreeGrafter"/>
</dbReference>
<dbReference type="Pfam" id="PF05021">
    <property type="entry name" value="NPL4"/>
    <property type="match status" value="1"/>
</dbReference>
<evidence type="ECO:0000256" key="1">
    <source>
        <dbReference type="ARBA" id="ARBA00011025"/>
    </source>
</evidence>
<dbReference type="AlphaFoldDB" id="A0A8J1Y5U6"/>
<dbReference type="OrthoDB" id="10251089at2759"/>
<dbReference type="GO" id="GO:0008270">
    <property type="term" value="F:zinc ion binding"/>
    <property type="evidence" value="ECO:0007669"/>
    <property type="project" value="UniProtKB-KW"/>
</dbReference>
<evidence type="ECO:0000313" key="7">
    <source>
        <dbReference type="EMBL" id="CAH1793939.1"/>
    </source>
</evidence>